<evidence type="ECO:0000259" key="3">
    <source>
        <dbReference type="Pfam" id="PF07859"/>
    </source>
</evidence>
<dbReference type="PANTHER" id="PTHR48081:SF30">
    <property type="entry name" value="ACETYL-HYDROLASE LIPR-RELATED"/>
    <property type="match status" value="1"/>
</dbReference>
<organism evidence="4 5">
    <name type="scientific">Gordonia araii NBRC 100433</name>
    <dbReference type="NCBI Taxonomy" id="1073574"/>
    <lineage>
        <taxon>Bacteria</taxon>
        <taxon>Bacillati</taxon>
        <taxon>Actinomycetota</taxon>
        <taxon>Actinomycetes</taxon>
        <taxon>Mycobacteriales</taxon>
        <taxon>Gordoniaceae</taxon>
        <taxon>Gordonia</taxon>
    </lineage>
</organism>
<evidence type="ECO:0000313" key="5">
    <source>
        <dbReference type="Proteomes" id="UP000035088"/>
    </source>
</evidence>
<name>G7GY11_9ACTN</name>
<protein>
    <submittedName>
        <fullName evidence="4">Putative carboxylesterase</fullName>
    </submittedName>
</protein>
<dbReference type="STRING" id="1073574.GOARA_012_00360"/>
<dbReference type="AlphaFoldDB" id="G7GY11"/>
<comment type="caution">
    <text evidence="4">The sequence shown here is derived from an EMBL/GenBank/DDBJ whole genome shotgun (WGS) entry which is preliminary data.</text>
</comment>
<accession>G7GY11</accession>
<evidence type="ECO:0000256" key="2">
    <source>
        <dbReference type="ARBA" id="ARBA00022801"/>
    </source>
</evidence>
<evidence type="ECO:0000256" key="1">
    <source>
        <dbReference type="ARBA" id="ARBA00010515"/>
    </source>
</evidence>
<dbReference type="SUPFAM" id="SSF53474">
    <property type="entry name" value="alpha/beta-Hydrolases"/>
    <property type="match status" value="1"/>
</dbReference>
<evidence type="ECO:0000313" key="4">
    <source>
        <dbReference type="EMBL" id="GAB08486.1"/>
    </source>
</evidence>
<dbReference type="InterPro" id="IPR050300">
    <property type="entry name" value="GDXG_lipolytic_enzyme"/>
</dbReference>
<gene>
    <name evidence="4" type="ORF">GOARA_012_00360</name>
</gene>
<comment type="similarity">
    <text evidence="1">Belongs to the 'GDXG' lipolytic enzyme family.</text>
</comment>
<keyword evidence="2" id="KW-0378">Hydrolase</keyword>
<dbReference type="GO" id="GO:0004806">
    <property type="term" value="F:triacylglycerol lipase activity"/>
    <property type="evidence" value="ECO:0007669"/>
    <property type="project" value="TreeGrafter"/>
</dbReference>
<keyword evidence="5" id="KW-1185">Reference proteome</keyword>
<dbReference type="Proteomes" id="UP000035088">
    <property type="component" value="Unassembled WGS sequence"/>
</dbReference>
<proteinExistence type="inferred from homology"/>
<feature type="domain" description="Alpha/beta hydrolase fold-3" evidence="3">
    <location>
        <begin position="96"/>
        <end position="305"/>
    </location>
</feature>
<dbReference type="Gene3D" id="3.40.50.1820">
    <property type="entry name" value="alpha/beta hydrolase"/>
    <property type="match status" value="1"/>
</dbReference>
<dbReference type="RefSeq" id="WP_007320563.1">
    <property type="nucleotide sequence ID" value="NZ_BAEE01000012.1"/>
</dbReference>
<dbReference type="EMBL" id="BAEE01000012">
    <property type="protein sequence ID" value="GAB08486.1"/>
    <property type="molecule type" value="Genomic_DNA"/>
</dbReference>
<dbReference type="OrthoDB" id="128186at2"/>
<reference evidence="4 5" key="1">
    <citation type="submission" date="2011-11" db="EMBL/GenBank/DDBJ databases">
        <title>Whole genome shotgun sequence of Gordonia araii NBRC 100433.</title>
        <authorList>
            <person name="Yoshida Y."/>
            <person name="Hosoyama A."/>
            <person name="Tsuchikane K."/>
            <person name="Katsumata H."/>
            <person name="Yamazaki S."/>
            <person name="Fujita N."/>
        </authorList>
    </citation>
    <scope>NUCLEOTIDE SEQUENCE [LARGE SCALE GENOMIC DNA]</scope>
    <source>
        <strain evidence="4 5">NBRC 100433</strain>
    </source>
</reference>
<sequence length="337" mass="35362">MSDNLTPPARAVAFEPHTSLTGRLAAVGARLFVKPVIWMWSRALFLPWPYRLLDIAASLLPAVRGVTRSRVDLPNCTAERMFPKDAAPDGSASSAILYLHGGAFVVGGIRSHRRLVSRLVRESGIGSLAVDYRKLPSSPVSSAIADGIDALEYLLRTGIPSERIAVVGDSAGGFLALHVALEARRRGLGRVGAVGLISPIIDLEPTSKLDAVASMGGEPDPLFPRAALSALWELVQRTEADQAACDRLRSAALGSAELGELPPVHIQVGSSEILRPDTDRLLAACVAGGGTATVEVFAGQVHVFQAGADVIPEGRRAIASMAGHLVAALTSADRRAA</sequence>
<dbReference type="InterPro" id="IPR013094">
    <property type="entry name" value="AB_hydrolase_3"/>
</dbReference>
<dbReference type="PANTHER" id="PTHR48081">
    <property type="entry name" value="AB HYDROLASE SUPERFAMILY PROTEIN C4A8.06C"/>
    <property type="match status" value="1"/>
</dbReference>
<dbReference type="Pfam" id="PF07859">
    <property type="entry name" value="Abhydrolase_3"/>
    <property type="match status" value="1"/>
</dbReference>
<dbReference type="InterPro" id="IPR029058">
    <property type="entry name" value="AB_hydrolase_fold"/>
</dbReference>